<dbReference type="PANTHER" id="PTHR42794:SF1">
    <property type="entry name" value="HEMIN IMPORT ATP-BINDING PROTEIN HMUV"/>
    <property type="match status" value="1"/>
</dbReference>
<keyword evidence="7" id="KW-1185">Reference proteome</keyword>
<dbReference type="STRING" id="471855.Shel_24440"/>
<name>C7N211_SLAHD</name>
<evidence type="ECO:0000256" key="4">
    <source>
        <dbReference type="ARBA" id="ARBA00022967"/>
    </source>
</evidence>
<dbReference type="EMBL" id="CP001684">
    <property type="protein sequence ID" value="ACV23452.1"/>
    <property type="molecule type" value="Genomic_DNA"/>
</dbReference>
<dbReference type="HOGENOM" id="CLU_000604_1_11_11"/>
<keyword evidence="3" id="KW-0067">ATP-binding</keyword>
<dbReference type="GO" id="GO:0005524">
    <property type="term" value="F:ATP binding"/>
    <property type="evidence" value="ECO:0007669"/>
    <property type="project" value="UniProtKB-KW"/>
</dbReference>
<dbReference type="KEGG" id="shi:Shel_24440"/>
<evidence type="ECO:0000259" key="5">
    <source>
        <dbReference type="PROSITE" id="PS50893"/>
    </source>
</evidence>
<dbReference type="InterPro" id="IPR003593">
    <property type="entry name" value="AAA+_ATPase"/>
</dbReference>
<protein>
    <submittedName>
        <fullName evidence="6">ABC-type cobalamin/Fe3+-siderophore transport system, ATPase component</fullName>
    </submittedName>
</protein>
<dbReference type="SMART" id="SM00382">
    <property type="entry name" value="AAA"/>
    <property type="match status" value="1"/>
</dbReference>
<dbReference type="GO" id="GO:0016887">
    <property type="term" value="F:ATP hydrolysis activity"/>
    <property type="evidence" value="ECO:0007669"/>
    <property type="project" value="InterPro"/>
</dbReference>
<accession>C7N211</accession>
<reference evidence="6 7" key="1">
    <citation type="journal article" date="2009" name="Stand. Genomic Sci.">
        <title>Complete genome sequence of Slackia heliotrinireducens type strain (RHS 1).</title>
        <authorList>
            <person name="Pukall R."/>
            <person name="Lapidus A."/>
            <person name="Nolan M."/>
            <person name="Copeland A."/>
            <person name="Glavina Del Rio T."/>
            <person name="Lucas S."/>
            <person name="Chen F."/>
            <person name="Tice H."/>
            <person name="Cheng J.F."/>
            <person name="Chertkov O."/>
            <person name="Bruce D."/>
            <person name="Goodwin L."/>
            <person name="Kuske C."/>
            <person name="Brettin T."/>
            <person name="Detter J.C."/>
            <person name="Han C."/>
            <person name="Pitluck S."/>
            <person name="Pati A."/>
            <person name="Mavrommatis K."/>
            <person name="Ivanova N."/>
            <person name="Ovchinnikova G."/>
            <person name="Chen A."/>
            <person name="Palaniappan K."/>
            <person name="Schneider S."/>
            <person name="Rohde M."/>
            <person name="Chain P."/>
            <person name="D'haeseleer P."/>
            <person name="Goker M."/>
            <person name="Bristow J."/>
            <person name="Eisen J.A."/>
            <person name="Markowitz V."/>
            <person name="Kyrpides N.C."/>
            <person name="Klenk H.P."/>
            <person name="Hugenholtz P."/>
        </authorList>
    </citation>
    <scope>NUCLEOTIDE SEQUENCE [LARGE SCALE GENOMIC DNA]</scope>
    <source>
        <strain evidence="7">ATCC 29202 / DSM 20476 / NCTC 11029 / RHS 1</strain>
    </source>
</reference>
<dbReference type="PANTHER" id="PTHR42794">
    <property type="entry name" value="HEMIN IMPORT ATP-BINDING PROTEIN HMUV"/>
    <property type="match status" value="1"/>
</dbReference>
<proteinExistence type="predicted"/>
<evidence type="ECO:0000256" key="1">
    <source>
        <dbReference type="ARBA" id="ARBA00022448"/>
    </source>
</evidence>
<dbReference type="CDD" id="cd03214">
    <property type="entry name" value="ABC_Iron-Siderophores_B12_Hemin"/>
    <property type="match status" value="1"/>
</dbReference>
<dbReference type="SUPFAM" id="SSF52540">
    <property type="entry name" value="P-loop containing nucleoside triphosphate hydrolases"/>
    <property type="match status" value="1"/>
</dbReference>
<keyword evidence="2" id="KW-0547">Nucleotide-binding</keyword>
<dbReference type="RefSeq" id="WP_012799550.1">
    <property type="nucleotide sequence ID" value="NC_013165.1"/>
</dbReference>
<evidence type="ECO:0000313" key="7">
    <source>
        <dbReference type="Proteomes" id="UP000002026"/>
    </source>
</evidence>
<sequence>MDIMPCLRTEGLIVGYDGKPLIKDVNIDVLPGRIVTLIGPNGAGKSTILKTVTGYLEPLGGAVYLSGKPLSELTPHERSLQFSVLLTERLRTELLTCADIVETGRYPYTGRLGILTDEDRRIVRESMEMVHVWDLRDRDFMQISDGQRQRILLARAICQRPQTIVLDEPTNYLDIRYQIDLLNVLRRLVSAREVGVIMSLHELPLARKVSDFVLCAKGDGIVAAGAPEEIFVPEVIDDLYGLKPGVYDPISGQILLEDE</sequence>
<gene>
    <name evidence="6" type="ordered locus">Shel_24440</name>
</gene>
<evidence type="ECO:0000256" key="3">
    <source>
        <dbReference type="ARBA" id="ARBA00022840"/>
    </source>
</evidence>
<evidence type="ECO:0000313" key="6">
    <source>
        <dbReference type="EMBL" id="ACV23452.1"/>
    </source>
</evidence>
<keyword evidence="4" id="KW-1278">Translocase</keyword>
<evidence type="ECO:0000256" key="2">
    <source>
        <dbReference type="ARBA" id="ARBA00022741"/>
    </source>
</evidence>
<dbReference type="PROSITE" id="PS50893">
    <property type="entry name" value="ABC_TRANSPORTER_2"/>
    <property type="match status" value="1"/>
</dbReference>
<dbReference type="Proteomes" id="UP000002026">
    <property type="component" value="Chromosome"/>
</dbReference>
<dbReference type="InterPro" id="IPR003439">
    <property type="entry name" value="ABC_transporter-like_ATP-bd"/>
</dbReference>
<organism evidence="6 7">
    <name type="scientific">Slackia heliotrinireducens (strain ATCC 29202 / DSM 20476 / NCTC 11029 / RHS 1)</name>
    <name type="common">Peptococcus heliotrinreducens</name>
    <dbReference type="NCBI Taxonomy" id="471855"/>
    <lineage>
        <taxon>Bacteria</taxon>
        <taxon>Bacillati</taxon>
        <taxon>Actinomycetota</taxon>
        <taxon>Coriobacteriia</taxon>
        <taxon>Eggerthellales</taxon>
        <taxon>Eggerthellaceae</taxon>
        <taxon>Slackia</taxon>
    </lineage>
</organism>
<dbReference type="Pfam" id="PF00005">
    <property type="entry name" value="ABC_tran"/>
    <property type="match status" value="1"/>
</dbReference>
<dbReference type="Gene3D" id="3.40.50.300">
    <property type="entry name" value="P-loop containing nucleotide triphosphate hydrolases"/>
    <property type="match status" value="1"/>
</dbReference>
<dbReference type="AlphaFoldDB" id="C7N211"/>
<keyword evidence="1" id="KW-0813">Transport</keyword>
<dbReference type="InterPro" id="IPR027417">
    <property type="entry name" value="P-loop_NTPase"/>
</dbReference>
<feature type="domain" description="ABC transporter" evidence="5">
    <location>
        <begin position="7"/>
        <end position="243"/>
    </location>
</feature>
<dbReference type="eggNOG" id="COG1120">
    <property type="taxonomic scope" value="Bacteria"/>
</dbReference>